<feature type="compositionally biased region" description="Low complexity" evidence="1">
    <location>
        <begin position="131"/>
        <end position="146"/>
    </location>
</feature>
<name>A0ABX6AWW9_9ACTN</name>
<evidence type="ECO:0000313" key="5">
    <source>
        <dbReference type="Proteomes" id="UP000326041"/>
    </source>
</evidence>
<feature type="region of interest" description="Disordered" evidence="1">
    <location>
        <begin position="1"/>
        <end position="23"/>
    </location>
</feature>
<evidence type="ECO:0000259" key="2">
    <source>
        <dbReference type="PROSITE" id="PS50801"/>
    </source>
</evidence>
<dbReference type="InterPro" id="IPR002645">
    <property type="entry name" value="STAS_dom"/>
</dbReference>
<organism evidence="4 5">
    <name type="scientific">Streptomyces prasinus</name>
    <dbReference type="NCBI Taxonomy" id="67345"/>
    <lineage>
        <taxon>Bacteria</taxon>
        <taxon>Bacillati</taxon>
        <taxon>Actinomycetota</taxon>
        <taxon>Actinomycetes</taxon>
        <taxon>Kitasatosporales</taxon>
        <taxon>Streptomycetaceae</taxon>
        <taxon>Streptomyces</taxon>
    </lineage>
</organism>
<reference evidence="4 5" key="1">
    <citation type="submission" date="2017-09" db="EMBL/GenBank/DDBJ databases">
        <authorList>
            <person name="Lee N."/>
            <person name="Cho B.-K."/>
        </authorList>
    </citation>
    <scope>NUCLEOTIDE SEQUENCE [LARGE SCALE GENOMIC DNA]</scope>
    <source>
        <strain evidence="4 5">ATCC 13879</strain>
    </source>
</reference>
<dbReference type="Proteomes" id="UP000326041">
    <property type="component" value="Chromosome"/>
</dbReference>
<evidence type="ECO:0000259" key="3">
    <source>
        <dbReference type="PROSITE" id="PS50921"/>
    </source>
</evidence>
<accession>A0ABX6AWW9</accession>
<feature type="region of interest" description="Disordered" evidence="1">
    <location>
        <begin position="116"/>
        <end position="151"/>
    </location>
</feature>
<sequence length="235" mass="25055">MTSAAPPPPPGRPFSERPSPGRRGALTIGRRMDADRALLTPRGELVHGCADVLAGKLSRLPARTVRIDLDMSGVRFMDTAGLRFLDVLRAHGRLRSVPVTATGWTGQPRRILTLVGLDPTDPLRPPGREGTPTPATTPVAEAAAKRPPAREEEAERLRASIAARPAVDRARGLLMTAHGCDSDTAWQILRETAHLSGTPLPTIASAIIADATRTGPHPPQKVRDALAVSLARHLP</sequence>
<evidence type="ECO:0000256" key="1">
    <source>
        <dbReference type="SAM" id="MobiDB-lite"/>
    </source>
</evidence>
<proteinExistence type="predicted"/>
<feature type="domain" description="STAS" evidence="2">
    <location>
        <begin position="38"/>
        <end position="146"/>
    </location>
</feature>
<dbReference type="SMART" id="SM01012">
    <property type="entry name" value="ANTAR"/>
    <property type="match status" value="1"/>
</dbReference>
<dbReference type="Gene3D" id="1.10.10.10">
    <property type="entry name" value="Winged helix-like DNA-binding domain superfamily/Winged helix DNA-binding domain"/>
    <property type="match status" value="1"/>
</dbReference>
<feature type="compositionally biased region" description="Pro residues" evidence="1">
    <location>
        <begin position="1"/>
        <end position="12"/>
    </location>
</feature>
<keyword evidence="5" id="KW-1185">Reference proteome</keyword>
<dbReference type="SUPFAM" id="SSF52091">
    <property type="entry name" value="SpoIIaa-like"/>
    <property type="match status" value="1"/>
</dbReference>
<gene>
    <name evidence="4" type="ORF">CP972_11625</name>
</gene>
<protein>
    <submittedName>
        <fullName evidence="4">ANTAR domain-containing protein</fullName>
    </submittedName>
</protein>
<dbReference type="Pfam" id="PF01740">
    <property type="entry name" value="STAS"/>
    <property type="match status" value="1"/>
</dbReference>
<dbReference type="Gene3D" id="3.30.750.24">
    <property type="entry name" value="STAS domain"/>
    <property type="match status" value="1"/>
</dbReference>
<feature type="domain" description="ANTAR" evidence="3">
    <location>
        <begin position="147"/>
        <end position="208"/>
    </location>
</feature>
<evidence type="ECO:0000313" key="4">
    <source>
        <dbReference type="EMBL" id="QEV06246.1"/>
    </source>
</evidence>
<dbReference type="InterPro" id="IPR036513">
    <property type="entry name" value="STAS_dom_sf"/>
</dbReference>
<dbReference type="Pfam" id="PF03861">
    <property type="entry name" value="ANTAR"/>
    <property type="match status" value="1"/>
</dbReference>
<dbReference type="PROSITE" id="PS50921">
    <property type="entry name" value="ANTAR"/>
    <property type="match status" value="1"/>
</dbReference>
<dbReference type="EMBL" id="CP023697">
    <property type="protein sequence ID" value="QEV06246.1"/>
    <property type="molecule type" value="Genomic_DNA"/>
</dbReference>
<dbReference type="InterPro" id="IPR036388">
    <property type="entry name" value="WH-like_DNA-bd_sf"/>
</dbReference>
<dbReference type="PROSITE" id="PS50801">
    <property type="entry name" value="STAS"/>
    <property type="match status" value="1"/>
</dbReference>
<dbReference type="InterPro" id="IPR005561">
    <property type="entry name" value="ANTAR"/>
</dbReference>
<dbReference type="CDD" id="cd07043">
    <property type="entry name" value="STAS_anti-anti-sigma_factors"/>
    <property type="match status" value="1"/>
</dbReference>